<organism evidence="2">
    <name type="scientific">uncultured Caudovirales phage</name>
    <dbReference type="NCBI Taxonomy" id="2100421"/>
    <lineage>
        <taxon>Viruses</taxon>
        <taxon>Duplodnaviria</taxon>
        <taxon>Heunggongvirae</taxon>
        <taxon>Uroviricota</taxon>
        <taxon>Caudoviricetes</taxon>
        <taxon>Peduoviridae</taxon>
        <taxon>Maltschvirus</taxon>
        <taxon>Maltschvirus maltsch</taxon>
    </lineage>
</organism>
<evidence type="ECO:0000313" key="2">
    <source>
        <dbReference type="EMBL" id="CAB4174418.1"/>
    </source>
</evidence>
<dbReference type="Gene3D" id="2.30.31.10">
    <property type="entry name" value="Transcriptional Coactivator Pc4, Chain A"/>
    <property type="match status" value="1"/>
</dbReference>
<dbReference type="GO" id="GO:0006355">
    <property type="term" value="P:regulation of DNA-templated transcription"/>
    <property type="evidence" value="ECO:0007669"/>
    <property type="project" value="InterPro"/>
</dbReference>
<dbReference type="InterPro" id="IPR009044">
    <property type="entry name" value="ssDNA-bd_transcriptional_reg"/>
</dbReference>
<name>A0A6J5PZ71_9CAUD</name>
<sequence>MSDEFYEKLIYENEVKGYQLKLVVNEFRGVQYVHIRKYFLSYEGEYLPSKEGVSMEASINNILALLEGLIELCSKEESSEAISAYFSQKISDLNSEP</sequence>
<dbReference type="EMBL" id="LR797435">
    <property type="protein sequence ID" value="CAB4216196.1"/>
    <property type="molecule type" value="Genomic_DNA"/>
</dbReference>
<dbReference type="GO" id="GO:0003677">
    <property type="term" value="F:DNA binding"/>
    <property type="evidence" value="ECO:0007669"/>
    <property type="project" value="InterPro"/>
</dbReference>
<evidence type="ECO:0000313" key="4">
    <source>
        <dbReference type="EMBL" id="CAB4193169.1"/>
    </source>
</evidence>
<evidence type="ECO:0000259" key="1">
    <source>
        <dbReference type="Pfam" id="PF02229"/>
    </source>
</evidence>
<gene>
    <name evidence="3" type="ORF">UFOVP1123_115</name>
    <name evidence="4" type="ORF">UFOVP1239_35</name>
    <name evidence="5" type="ORF">UFOVP1484_119</name>
    <name evidence="6" type="ORF">UFOVP1577_125</name>
    <name evidence="2" type="ORF">UFOVP961_45</name>
</gene>
<protein>
    <submittedName>
        <fullName evidence="2">Transcriptional coactivator p15 (PC4)</fullName>
    </submittedName>
</protein>
<dbReference type="InterPro" id="IPR003173">
    <property type="entry name" value="PC4_C"/>
</dbReference>
<dbReference type="Pfam" id="PF02229">
    <property type="entry name" value="PC4"/>
    <property type="match status" value="1"/>
</dbReference>
<dbReference type="EMBL" id="LR797194">
    <property type="protein sequence ID" value="CAB4193169.1"/>
    <property type="molecule type" value="Genomic_DNA"/>
</dbReference>
<dbReference type="SUPFAM" id="SSF54447">
    <property type="entry name" value="ssDNA-binding transcriptional regulator domain"/>
    <property type="match status" value="1"/>
</dbReference>
<evidence type="ECO:0000313" key="5">
    <source>
        <dbReference type="EMBL" id="CAB4216196.1"/>
    </source>
</evidence>
<dbReference type="EMBL" id="LR798422">
    <property type="protein sequence ID" value="CAB5230822.1"/>
    <property type="molecule type" value="Genomic_DNA"/>
</dbReference>
<evidence type="ECO:0000313" key="3">
    <source>
        <dbReference type="EMBL" id="CAB4185649.1"/>
    </source>
</evidence>
<reference evidence="2" key="1">
    <citation type="submission" date="2020-05" db="EMBL/GenBank/DDBJ databases">
        <authorList>
            <person name="Chiriac C."/>
            <person name="Salcher M."/>
            <person name="Ghai R."/>
            <person name="Kavagutti S V."/>
        </authorList>
    </citation>
    <scope>NUCLEOTIDE SEQUENCE</scope>
</reference>
<proteinExistence type="predicted"/>
<evidence type="ECO:0000313" key="6">
    <source>
        <dbReference type="EMBL" id="CAB5230822.1"/>
    </source>
</evidence>
<dbReference type="EMBL" id="LR797079">
    <property type="protein sequence ID" value="CAB4185649.1"/>
    <property type="molecule type" value="Genomic_DNA"/>
</dbReference>
<accession>A0A6J5PZ71</accession>
<feature type="domain" description="Transcriptional coactivator p15 (PC4) C-terminal" evidence="1">
    <location>
        <begin position="20"/>
        <end position="56"/>
    </location>
</feature>
<dbReference type="EMBL" id="LR796912">
    <property type="protein sequence ID" value="CAB4174418.1"/>
    <property type="molecule type" value="Genomic_DNA"/>
</dbReference>